<evidence type="ECO:0000259" key="3">
    <source>
        <dbReference type="PROSITE" id="PS50948"/>
    </source>
</evidence>
<feature type="domain" description="Apple" evidence="3">
    <location>
        <begin position="179"/>
        <end position="249"/>
    </location>
</feature>
<dbReference type="Gene3D" id="3.50.4.10">
    <property type="entry name" value="Hepatocyte Growth Factor"/>
    <property type="match status" value="2"/>
</dbReference>
<dbReference type="PROSITE" id="PS50948">
    <property type="entry name" value="PAN"/>
    <property type="match status" value="2"/>
</dbReference>
<feature type="domain" description="Apple" evidence="3">
    <location>
        <begin position="24"/>
        <end position="112"/>
    </location>
</feature>
<name>A0A061RKH4_9CHLO</name>
<feature type="signal peptide" evidence="2">
    <location>
        <begin position="1"/>
        <end position="16"/>
    </location>
</feature>
<dbReference type="EMBL" id="GBEZ01015002">
    <property type="protein sequence ID" value="JAC71120.1"/>
    <property type="molecule type" value="Transcribed_RNA"/>
</dbReference>
<evidence type="ECO:0000256" key="1">
    <source>
        <dbReference type="SAM" id="MobiDB-lite"/>
    </source>
</evidence>
<proteinExistence type="predicted"/>
<dbReference type="AlphaFoldDB" id="A0A061RKH4"/>
<sequence length="386" mass="42887">MKFVVLLFGVVGIVVCRDLTGELCYTREVVEFNVYERLACKDNNYMVFRDVSQETCEQQCSCRDACVAYTWNSDRRNCYLKQVCQQRAYEFNDISGLKVEGEIGSSSSGRSAEMQRRHRDIPQQSSSSGNSGKMPENGSDEPPESSSSGRSGEMPQLSSEQQPESASSGRSAEQASAGSGTTVNYESFRNTECMSQTLQTLWQTSIDECRQRCNRTPRCRAFSHYLNRCFLKESCDRTSYGESWYSEIQEGTGGGASSDRSPERGCSSNNALPFGLENCICDGNEKGNIAGQQICSNLKAQCLTIAPFSATRSDPLVRDVQQICDNFAYEECKQAARMTVVADSTCVDILFGTAQSTRCSADSARQIWEDMTEELCKPLCPECQRL</sequence>
<keyword evidence="2" id="KW-0732">Signal</keyword>
<feature type="compositionally biased region" description="Polar residues" evidence="1">
    <location>
        <begin position="122"/>
        <end position="131"/>
    </location>
</feature>
<feature type="region of interest" description="Disordered" evidence="1">
    <location>
        <begin position="102"/>
        <end position="182"/>
    </location>
</feature>
<dbReference type="InterPro" id="IPR003609">
    <property type="entry name" value="Pan_app"/>
</dbReference>
<feature type="compositionally biased region" description="Low complexity" evidence="1">
    <location>
        <begin position="102"/>
        <end position="112"/>
    </location>
</feature>
<protein>
    <recommendedName>
        <fullName evidence="3">Apple domain-containing protein</fullName>
    </recommendedName>
</protein>
<feature type="compositionally biased region" description="Polar residues" evidence="1">
    <location>
        <begin position="156"/>
        <end position="182"/>
    </location>
</feature>
<feature type="compositionally biased region" description="Low complexity" evidence="1">
    <location>
        <begin position="144"/>
        <end position="155"/>
    </location>
</feature>
<dbReference type="Pfam" id="PF00024">
    <property type="entry name" value="PAN_1"/>
    <property type="match status" value="1"/>
</dbReference>
<reference evidence="4" key="1">
    <citation type="submission" date="2014-05" db="EMBL/GenBank/DDBJ databases">
        <title>The transcriptome of the halophilic microalga Tetraselmis sp. GSL018 isolated from the Great Salt Lake, Utah.</title>
        <authorList>
            <person name="Jinkerson R.E."/>
            <person name="D'Adamo S."/>
            <person name="Posewitz M.C."/>
        </authorList>
    </citation>
    <scope>NUCLEOTIDE SEQUENCE</scope>
    <source>
        <strain evidence="4">GSL018</strain>
    </source>
</reference>
<accession>A0A061RKH4</accession>
<feature type="chain" id="PRO_5001609746" description="Apple domain-containing protein" evidence="2">
    <location>
        <begin position="17"/>
        <end position="386"/>
    </location>
</feature>
<gene>
    <name evidence="4" type="ORF">TSPGSL018_2607</name>
</gene>
<evidence type="ECO:0000313" key="4">
    <source>
        <dbReference type="EMBL" id="JAC71120.1"/>
    </source>
</evidence>
<organism evidence="4">
    <name type="scientific">Tetraselmis sp. GSL018</name>
    <dbReference type="NCBI Taxonomy" id="582737"/>
    <lineage>
        <taxon>Eukaryota</taxon>
        <taxon>Viridiplantae</taxon>
        <taxon>Chlorophyta</taxon>
        <taxon>core chlorophytes</taxon>
        <taxon>Chlorodendrophyceae</taxon>
        <taxon>Chlorodendrales</taxon>
        <taxon>Chlorodendraceae</taxon>
        <taxon>Tetraselmis</taxon>
    </lineage>
</organism>
<evidence type="ECO:0000256" key="2">
    <source>
        <dbReference type="SAM" id="SignalP"/>
    </source>
</evidence>